<comment type="subcellular location">
    <subcellularLocation>
        <location evidence="1">Cell membrane</location>
        <topology evidence="1">Multi-pass membrane protein</topology>
    </subcellularLocation>
</comment>
<dbReference type="Pfam" id="PF02308">
    <property type="entry name" value="MgtC"/>
    <property type="match status" value="1"/>
</dbReference>
<evidence type="ECO:0000256" key="6">
    <source>
        <dbReference type="ARBA" id="ARBA00023136"/>
    </source>
</evidence>
<feature type="transmembrane region" description="Helical" evidence="7">
    <location>
        <begin position="69"/>
        <end position="89"/>
    </location>
</feature>
<evidence type="ECO:0000313" key="10">
    <source>
        <dbReference type="Proteomes" id="UP000176222"/>
    </source>
</evidence>
<dbReference type="AlphaFoldDB" id="A0A1G2QCU8"/>
<accession>A0A1G2QCU8</accession>
<feature type="transmembrane region" description="Helical" evidence="7">
    <location>
        <begin position="101"/>
        <end position="134"/>
    </location>
</feature>
<evidence type="ECO:0000256" key="4">
    <source>
        <dbReference type="ARBA" id="ARBA00022692"/>
    </source>
</evidence>
<feature type="transmembrane region" description="Helical" evidence="7">
    <location>
        <begin position="37"/>
        <end position="57"/>
    </location>
</feature>
<keyword evidence="5 7" id="KW-1133">Transmembrane helix</keyword>
<keyword evidence="3" id="KW-1003">Cell membrane</keyword>
<dbReference type="PANTHER" id="PTHR33778">
    <property type="entry name" value="PROTEIN MGTC"/>
    <property type="match status" value="1"/>
</dbReference>
<evidence type="ECO:0000256" key="1">
    <source>
        <dbReference type="ARBA" id="ARBA00004651"/>
    </source>
</evidence>
<protein>
    <recommendedName>
        <fullName evidence="8">MgtC/SapB/SrpB/YhiD N-terminal domain-containing protein</fullName>
    </recommendedName>
</protein>
<evidence type="ECO:0000256" key="2">
    <source>
        <dbReference type="ARBA" id="ARBA00009298"/>
    </source>
</evidence>
<evidence type="ECO:0000313" key="9">
    <source>
        <dbReference type="EMBL" id="OHA58307.1"/>
    </source>
</evidence>
<comment type="caution">
    <text evidence="9">The sequence shown here is derived from an EMBL/GenBank/DDBJ whole genome shotgun (WGS) entry which is preliminary data.</text>
</comment>
<keyword evidence="6 7" id="KW-0472">Membrane</keyword>
<feature type="domain" description="MgtC/SapB/SrpB/YhiD N-terminal" evidence="8">
    <location>
        <begin position="13"/>
        <end position="134"/>
    </location>
</feature>
<comment type="similarity">
    <text evidence="2">Belongs to the MgtC/SapB family.</text>
</comment>
<keyword evidence="4 7" id="KW-0812">Transmembrane</keyword>
<evidence type="ECO:0000256" key="7">
    <source>
        <dbReference type="SAM" id="Phobius"/>
    </source>
</evidence>
<evidence type="ECO:0000256" key="3">
    <source>
        <dbReference type="ARBA" id="ARBA00022475"/>
    </source>
</evidence>
<name>A0A1G2QCU8_9BACT</name>
<gene>
    <name evidence="9" type="ORF">A2370_01575</name>
</gene>
<proteinExistence type="inferred from homology"/>
<feature type="transmembrane region" description="Helical" evidence="7">
    <location>
        <begin position="6"/>
        <end position="25"/>
    </location>
</feature>
<dbReference type="PANTHER" id="PTHR33778:SF1">
    <property type="entry name" value="MAGNESIUM TRANSPORTER YHID-RELATED"/>
    <property type="match status" value="1"/>
</dbReference>
<dbReference type="InterPro" id="IPR003416">
    <property type="entry name" value="MgtC/SapB/SrpB/YhiD_fam"/>
</dbReference>
<dbReference type="EMBL" id="MHTH01000011">
    <property type="protein sequence ID" value="OHA58307.1"/>
    <property type="molecule type" value="Genomic_DNA"/>
</dbReference>
<evidence type="ECO:0000256" key="5">
    <source>
        <dbReference type="ARBA" id="ARBA00022989"/>
    </source>
</evidence>
<sequence length="151" mass="16142">MIELTILNITLRLILAMVLGGLLGIERTVAGKMAGLRTYALVSLGSALFVVISQLVIEQSVFWGTFDPLRVASQVLVGIGFIGAGLVIYKDSKLTGLTTAAGLWLAAGVGLACGFGLVDVAIVATMLGLLILILWFVERPFQEKEINHHYD</sequence>
<evidence type="ECO:0000259" key="8">
    <source>
        <dbReference type="Pfam" id="PF02308"/>
    </source>
</evidence>
<dbReference type="STRING" id="1802436.A2370_01575"/>
<dbReference type="GO" id="GO:0005886">
    <property type="term" value="C:plasma membrane"/>
    <property type="evidence" value="ECO:0007669"/>
    <property type="project" value="UniProtKB-SubCell"/>
</dbReference>
<reference evidence="9 10" key="1">
    <citation type="journal article" date="2016" name="Nat. Commun.">
        <title>Thousands of microbial genomes shed light on interconnected biogeochemical processes in an aquifer system.</title>
        <authorList>
            <person name="Anantharaman K."/>
            <person name="Brown C.T."/>
            <person name="Hug L.A."/>
            <person name="Sharon I."/>
            <person name="Castelle C.J."/>
            <person name="Probst A.J."/>
            <person name="Thomas B.C."/>
            <person name="Singh A."/>
            <person name="Wilkins M.J."/>
            <person name="Karaoz U."/>
            <person name="Brodie E.L."/>
            <person name="Williams K.H."/>
            <person name="Hubbard S.S."/>
            <person name="Banfield J.F."/>
        </authorList>
    </citation>
    <scope>NUCLEOTIDE SEQUENCE [LARGE SCALE GENOMIC DNA]</scope>
</reference>
<dbReference type="InterPro" id="IPR049177">
    <property type="entry name" value="MgtC_SapB_SrpB_YhiD_N"/>
</dbReference>
<organism evidence="9 10">
    <name type="scientific">Candidatus Vogelbacteria bacterium RIFOXYB1_FULL_42_16</name>
    <dbReference type="NCBI Taxonomy" id="1802436"/>
    <lineage>
        <taxon>Bacteria</taxon>
        <taxon>Candidatus Vogeliibacteriota</taxon>
    </lineage>
</organism>
<dbReference type="PRINTS" id="PR01837">
    <property type="entry name" value="MGTCSAPBPROT"/>
</dbReference>
<dbReference type="Proteomes" id="UP000176222">
    <property type="component" value="Unassembled WGS sequence"/>
</dbReference>